<dbReference type="EMBL" id="JACEIK010002402">
    <property type="protein sequence ID" value="MCD9560943.1"/>
    <property type="molecule type" value="Genomic_DNA"/>
</dbReference>
<name>A0ABS8URW9_DATST</name>
<reference evidence="1 2" key="1">
    <citation type="journal article" date="2021" name="BMC Genomics">
        <title>Datura genome reveals duplications of psychoactive alkaloid biosynthetic genes and high mutation rate following tissue culture.</title>
        <authorList>
            <person name="Rajewski A."/>
            <person name="Carter-House D."/>
            <person name="Stajich J."/>
            <person name="Litt A."/>
        </authorList>
    </citation>
    <scope>NUCLEOTIDE SEQUENCE [LARGE SCALE GENOMIC DNA]</scope>
    <source>
        <strain evidence="1">AR-01</strain>
    </source>
</reference>
<comment type="caution">
    <text evidence="1">The sequence shown here is derived from an EMBL/GenBank/DDBJ whole genome shotgun (WGS) entry which is preliminary data.</text>
</comment>
<keyword evidence="2" id="KW-1185">Reference proteome</keyword>
<gene>
    <name evidence="1" type="ORF">HAX54_019808</name>
</gene>
<dbReference type="Proteomes" id="UP000823775">
    <property type="component" value="Unassembled WGS sequence"/>
</dbReference>
<evidence type="ECO:0000313" key="2">
    <source>
        <dbReference type="Proteomes" id="UP000823775"/>
    </source>
</evidence>
<proteinExistence type="predicted"/>
<evidence type="ECO:0000313" key="1">
    <source>
        <dbReference type="EMBL" id="MCD9560943.1"/>
    </source>
</evidence>
<sequence>LYSSVVFIKLHFLRRFPNDPVWHSSLISFLPIASIRVSRCPEVGVHPIKGKKTSLQL</sequence>
<feature type="non-terminal residue" evidence="1">
    <location>
        <position position="1"/>
    </location>
</feature>
<organism evidence="1 2">
    <name type="scientific">Datura stramonium</name>
    <name type="common">Jimsonweed</name>
    <name type="synonym">Common thornapple</name>
    <dbReference type="NCBI Taxonomy" id="4076"/>
    <lineage>
        <taxon>Eukaryota</taxon>
        <taxon>Viridiplantae</taxon>
        <taxon>Streptophyta</taxon>
        <taxon>Embryophyta</taxon>
        <taxon>Tracheophyta</taxon>
        <taxon>Spermatophyta</taxon>
        <taxon>Magnoliopsida</taxon>
        <taxon>eudicotyledons</taxon>
        <taxon>Gunneridae</taxon>
        <taxon>Pentapetalae</taxon>
        <taxon>asterids</taxon>
        <taxon>lamiids</taxon>
        <taxon>Solanales</taxon>
        <taxon>Solanaceae</taxon>
        <taxon>Solanoideae</taxon>
        <taxon>Datureae</taxon>
        <taxon>Datura</taxon>
    </lineage>
</organism>
<accession>A0ABS8URW9</accession>
<protein>
    <submittedName>
        <fullName evidence="1">Uncharacterized protein</fullName>
    </submittedName>
</protein>